<sequence length="212" mass="24318">MMLLELKRIHVPPGQRVILENVTWKELETIIEELGEHRAARIAYDRGILEIMSPLPEHEFDKEIISDLVKALLEQLDVEFISLGSTTFKNQFMAQGIEPDQCFYIQNEAVIRGKKRLDLTIDPPPDLALEIDITSRTHLNIYQGLKVPEVWRFENGILQINILQDGVYVESKSSLNFPNLPLIAVIPQYLEKSRTIGRNATLKAFRSWVNIG</sequence>
<protein>
    <recommendedName>
        <fullName evidence="1">Putative restriction endonuclease domain-containing protein</fullName>
    </recommendedName>
</protein>
<comment type="caution">
    <text evidence="2">The sequence shown here is derived from an EMBL/GenBank/DDBJ whole genome shotgun (WGS) entry which is preliminary data.</text>
</comment>
<proteinExistence type="predicted"/>
<evidence type="ECO:0000313" key="3">
    <source>
        <dbReference type="Proteomes" id="UP000299367"/>
    </source>
</evidence>
<dbReference type="PANTHER" id="PTHR47152">
    <property type="entry name" value="SLR2084 PROTEIN-RELATED"/>
    <property type="match status" value="1"/>
</dbReference>
<accession>A0A480A8W1</accession>
<dbReference type="PANTHER" id="PTHR47152:SF1">
    <property type="entry name" value="SLL1186 PROTEIN"/>
    <property type="match status" value="1"/>
</dbReference>
<feature type="domain" description="Putative restriction endonuclease" evidence="1">
    <location>
        <begin position="31"/>
        <end position="173"/>
    </location>
</feature>
<dbReference type="Pfam" id="PF05685">
    <property type="entry name" value="Uma2"/>
    <property type="match status" value="1"/>
</dbReference>
<dbReference type="Proteomes" id="UP000299367">
    <property type="component" value="Unassembled WGS sequence"/>
</dbReference>
<gene>
    <name evidence="2" type="ORF">NIES80_09940</name>
</gene>
<evidence type="ECO:0000259" key="1">
    <source>
        <dbReference type="Pfam" id="PF05685"/>
    </source>
</evidence>
<evidence type="ECO:0000313" key="2">
    <source>
        <dbReference type="EMBL" id="GCL41299.1"/>
    </source>
</evidence>
<dbReference type="CDD" id="cd06260">
    <property type="entry name" value="DUF820-like"/>
    <property type="match status" value="1"/>
</dbReference>
<reference evidence="3" key="1">
    <citation type="submission" date="2019-02" db="EMBL/GenBank/DDBJ databases">
        <title>Draft genome sequence of Dolichospermum planctonicum NIES-80.</title>
        <authorList>
            <person name="Yamaguchi H."/>
            <person name="Suzuki S."/>
            <person name="Kawachi M."/>
        </authorList>
    </citation>
    <scope>NUCLEOTIDE SEQUENCE [LARGE SCALE GENOMIC DNA]</scope>
    <source>
        <strain evidence="3">NIES-80</strain>
    </source>
</reference>
<name>A0A480A8W1_9CYAN</name>
<dbReference type="InterPro" id="IPR008538">
    <property type="entry name" value="Uma2"/>
</dbReference>
<organism evidence="2 3">
    <name type="scientific">Dolichospermum planctonicum</name>
    <dbReference type="NCBI Taxonomy" id="136072"/>
    <lineage>
        <taxon>Bacteria</taxon>
        <taxon>Bacillati</taxon>
        <taxon>Cyanobacteriota</taxon>
        <taxon>Cyanophyceae</taxon>
        <taxon>Nostocales</taxon>
        <taxon>Aphanizomenonaceae</taxon>
        <taxon>Dolichospermum</taxon>
    </lineage>
</organism>
<dbReference type="AlphaFoldDB" id="A0A480A8W1"/>
<dbReference type="EMBL" id="BJCF01000007">
    <property type="protein sequence ID" value="GCL41299.1"/>
    <property type="molecule type" value="Genomic_DNA"/>
</dbReference>